<protein>
    <submittedName>
        <fullName evidence="9">Amino acid permease</fullName>
    </submittedName>
</protein>
<feature type="transmembrane region" description="Helical" evidence="8">
    <location>
        <begin position="54"/>
        <end position="73"/>
    </location>
</feature>
<evidence type="ECO:0000256" key="8">
    <source>
        <dbReference type="SAM" id="Phobius"/>
    </source>
</evidence>
<sequence length="436" mass="47532">MENKEITDKTNKAHSNKSLKRQNPITLYETAWVMALAGTGLGAGVLYLPFAIGAGGFIPIIVLTLFSIPLVYLSHRNLSRACLAPELSDSDIHSLIVGTFPPKISRVLLAVTFLSVFPTLLIYAIGITNITESFIGNQLQLPVPDISLLSAFLISLLVVILAGGEKWLLRVASGMVTPLTVIMLCLAVYLIPFWNLDNLLYVPEQAEIWKVILFGLPVITFSFYHAPMCSIMARGYRERNYSSNDSCSRTDKIHLLSTVLLFVVILFFVVSCLLCLTRAEVLASQHSNLPILSVLANKSGNPWFAFVAPVIAFLSISTSFFGFFLGSVELINVLLVNGVKKLTGAEVVTPKAVHRVSILLAFLGCWISAIGNWSILDAIVGLVAPMMAIVVFFIPLLAIYRLAGLTRFRNPTTDMYVLISGGVVVFSFILSLGTGS</sequence>
<feature type="transmembrane region" description="Helical" evidence="8">
    <location>
        <begin position="382"/>
        <end position="403"/>
    </location>
</feature>
<keyword evidence="10" id="KW-1185">Reference proteome</keyword>
<keyword evidence="5 8" id="KW-0812">Transmembrane</keyword>
<evidence type="ECO:0000313" key="9">
    <source>
        <dbReference type="EMBL" id="MCL6270064.1"/>
    </source>
</evidence>
<feature type="transmembrane region" description="Helical" evidence="8">
    <location>
        <begin position="253"/>
        <end position="279"/>
    </location>
</feature>
<gene>
    <name evidence="9" type="ORF">M3P05_08980</name>
</gene>
<keyword evidence="6 8" id="KW-1133">Transmembrane helix</keyword>
<dbReference type="PANTHER" id="PTHR35334">
    <property type="entry name" value="SERINE TRANSPORTER"/>
    <property type="match status" value="1"/>
</dbReference>
<dbReference type="PANTHER" id="PTHR35334:SF2">
    <property type="entry name" value="SERINE TRANSPORTER SDAC"/>
    <property type="match status" value="1"/>
</dbReference>
<dbReference type="Proteomes" id="UP001203338">
    <property type="component" value="Unassembled WGS sequence"/>
</dbReference>
<feature type="transmembrane region" description="Helical" evidence="8">
    <location>
        <begin position="415"/>
        <end position="433"/>
    </location>
</feature>
<dbReference type="EMBL" id="JAMFLX010000010">
    <property type="protein sequence ID" value="MCL6270064.1"/>
    <property type="molecule type" value="Genomic_DNA"/>
</dbReference>
<evidence type="ECO:0000256" key="7">
    <source>
        <dbReference type="ARBA" id="ARBA00023136"/>
    </source>
</evidence>
<organism evidence="9 10">
    <name type="scientific">Parendozoicomonas callyspongiae</name>
    <dbReference type="NCBI Taxonomy" id="2942213"/>
    <lineage>
        <taxon>Bacteria</taxon>
        <taxon>Pseudomonadati</taxon>
        <taxon>Pseudomonadota</taxon>
        <taxon>Gammaproteobacteria</taxon>
        <taxon>Oceanospirillales</taxon>
        <taxon>Endozoicomonadaceae</taxon>
        <taxon>Parendozoicomonas</taxon>
    </lineage>
</organism>
<dbReference type="Gene3D" id="1.20.1740.10">
    <property type="entry name" value="Amino acid/polyamine transporter I"/>
    <property type="match status" value="1"/>
</dbReference>
<feature type="transmembrane region" description="Helical" evidence="8">
    <location>
        <begin position="303"/>
        <end position="335"/>
    </location>
</feature>
<name>A0ABT0PFB2_9GAMM</name>
<feature type="transmembrane region" description="Helical" evidence="8">
    <location>
        <begin position="146"/>
        <end position="164"/>
    </location>
</feature>
<keyword evidence="3" id="KW-1003">Cell membrane</keyword>
<evidence type="ECO:0000256" key="4">
    <source>
        <dbReference type="ARBA" id="ARBA00022519"/>
    </source>
</evidence>
<accession>A0ABT0PFB2</accession>
<evidence type="ECO:0000256" key="6">
    <source>
        <dbReference type="ARBA" id="ARBA00022989"/>
    </source>
</evidence>
<dbReference type="InterPro" id="IPR018227">
    <property type="entry name" value="Amino_acid_transport_2"/>
</dbReference>
<comment type="caution">
    <text evidence="9">The sequence shown here is derived from an EMBL/GenBank/DDBJ whole genome shotgun (WGS) entry which is preliminary data.</text>
</comment>
<evidence type="ECO:0000256" key="5">
    <source>
        <dbReference type="ARBA" id="ARBA00022692"/>
    </source>
</evidence>
<evidence type="ECO:0000256" key="2">
    <source>
        <dbReference type="ARBA" id="ARBA00022448"/>
    </source>
</evidence>
<feature type="transmembrane region" description="Helical" evidence="8">
    <location>
        <begin position="211"/>
        <end position="233"/>
    </location>
</feature>
<evidence type="ECO:0000313" key="10">
    <source>
        <dbReference type="Proteomes" id="UP001203338"/>
    </source>
</evidence>
<dbReference type="RefSeq" id="WP_249699210.1">
    <property type="nucleotide sequence ID" value="NZ_JAMFLX010000010.1"/>
</dbReference>
<feature type="transmembrane region" description="Helical" evidence="8">
    <location>
        <begin position="107"/>
        <end position="126"/>
    </location>
</feature>
<evidence type="ECO:0000256" key="1">
    <source>
        <dbReference type="ARBA" id="ARBA00004429"/>
    </source>
</evidence>
<feature type="transmembrane region" description="Helical" evidence="8">
    <location>
        <begin position="27"/>
        <end position="48"/>
    </location>
</feature>
<feature type="transmembrane region" description="Helical" evidence="8">
    <location>
        <begin position="171"/>
        <end position="191"/>
    </location>
</feature>
<keyword evidence="2" id="KW-0813">Transport</keyword>
<keyword evidence="7 8" id="KW-0472">Membrane</keyword>
<comment type="subcellular location">
    <subcellularLocation>
        <location evidence="1">Cell inner membrane</location>
        <topology evidence="1">Multi-pass membrane protein</topology>
    </subcellularLocation>
</comment>
<keyword evidence="4" id="KW-0997">Cell inner membrane</keyword>
<proteinExistence type="predicted"/>
<reference evidence="9 10" key="1">
    <citation type="submission" date="2022-05" db="EMBL/GenBank/DDBJ databases">
        <authorList>
            <person name="Park J.-S."/>
        </authorList>
    </citation>
    <scope>NUCLEOTIDE SEQUENCE [LARGE SCALE GENOMIC DNA]</scope>
    <source>
        <strain evidence="9 10">2012CJ34-2</strain>
    </source>
</reference>
<evidence type="ECO:0000256" key="3">
    <source>
        <dbReference type="ARBA" id="ARBA00022475"/>
    </source>
</evidence>
<feature type="transmembrane region" description="Helical" evidence="8">
    <location>
        <begin position="356"/>
        <end position="376"/>
    </location>
</feature>